<dbReference type="KEGG" id="mei:Msip34_1070"/>
<evidence type="ECO:0000256" key="5">
    <source>
        <dbReference type="ARBA" id="ARBA00022982"/>
    </source>
</evidence>
<dbReference type="GO" id="GO:0009055">
    <property type="term" value="F:electron transfer activity"/>
    <property type="evidence" value="ECO:0007669"/>
    <property type="project" value="InterPro"/>
</dbReference>
<feature type="chain" id="PRO_5002973870" evidence="6">
    <location>
        <begin position="24"/>
        <end position="180"/>
    </location>
</feature>
<dbReference type="GO" id="GO:0010181">
    <property type="term" value="F:FMN binding"/>
    <property type="evidence" value="ECO:0007669"/>
    <property type="project" value="InterPro"/>
</dbReference>
<reference evidence="8 9" key="2">
    <citation type="journal article" date="2011" name="J. Bacteriol.">
        <title>Genomes of three methylotrophs from a single niche uncover genetic and metabolic divergence of Methylophilaceae.</title>
        <authorList>
            <person name="Lapidus A."/>
            <person name="Clum A."/>
            <person name="Labutti K."/>
            <person name="Kaluzhnaya M.G."/>
            <person name="Lim S."/>
            <person name="Beck D.A."/>
            <person name="Glavina Del Rio T."/>
            <person name="Nolan M."/>
            <person name="Mavromatis K."/>
            <person name="Huntemann M."/>
            <person name="Lucas S."/>
            <person name="Lidstrom M.E."/>
            <person name="Ivanova N."/>
            <person name="Chistoserdova L."/>
        </authorList>
    </citation>
    <scope>NUCLEOTIDE SEQUENCE [LARGE SCALE GENOMIC DNA]</scope>
    <source>
        <strain evidence="8 9">SIP3-4</strain>
    </source>
</reference>
<feature type="domain" description="FMN-binding" evidence="7">
    <location>
        <begin position="92"/>
        <end position="173"/>
    </location>
</feature>
<keyword evidence="5" id="KW-0249">Electron transport</keyword>
<keyword evidence="6" id="KW-0732">Signal</keyword>
<accession>C6XCP2</accession>
<reference evidence="9" key="1">
    <citation type="submission" date="2009-07" db="EMBL/GenBank/DDBJ databases">
        <title>Complete sequence of chromosome of Methylovorus sp. SIP3-4.</title>
        <authorList>
            <person name="Lucas S."/>
            <person name="Copeland A."/>
            <person name="Lapidus A."/>
            <person name="Glavina del Rio T."/>
            <person name="Tice H."/>
            <person name="Bruce D."/>
            <person name="Goodwin L."/>
            <person name="Pitluck S."/>
            <person name="Clum A."/>
            <person name="Larimer F."/>
            <person name="Land M."/>
            <person name="Hauser L."/>
            <person name="Kyrpides N."/>
            <person name="Mikhailova N."/>
            <person name="Kayluzhnaya M."/>
            <person name="Chistoserdova L."/>
        </authorList>
    </citation>
    <scope>NUCLEOTIDE SEQUENCE [LARGE SCALE GENOMIC DNA]</scope>
    <source>
        <strain evidence="9">SIP3-4</strain>
    </source>
</reference>
<dbReference type="EMBL" id="CP001674">
    <property type="protein sequence ID" value="ACT50317.1"/>
    <property type="molecule type" value="Genomic_DNA"/>
</dbReference>
<keyword evidence="3" id="KW-0285">Flavoprotein</keyword>
<dbReference type="eggNOG" id="COG4659">
    <property type="taxonomic scope" value="Bacteria"/>
</dbReference>
<evidence type="ECO:0000256" key="6">
    <source>
        <dbReference type="SAM" id="SignalP"/>
    </source>
</evidence>
<evidence type="ECO:0000256" key="3">
    <source>
        <dbReference type="ARBA" id="ARBA00022630"/>
    </source>
</evidence>
<dbReference type="HOGENOM" id="CLU_124283_1_0_4"/>
<keyword evidence="2" id="KW-0597">Phosphoprotein</keyword>
<name>C6XCP2_METGS</name>
<gene>
    <name evidence="8" type="ordered locus">Msip34_1070</name>
</gene>
<dbReference type="InterPro" id="IPR010209">
    <property type="entry name" value="Ion_transpt_RnfG/RsxG"/>
</dbReference>
<dbReference type="InterPro" id="IPR007329">
    <property type="entry name" value="FMN-bd"/>
</dbReference>
<evidence type="ECO:0000259" key="7">
    <source>
        <dbReference type="SMART" id="SM00900"/>
    </source>
</evidence>
<evidence type="ECO:0000313" key="9">
    <source>
        <dbReference type="Proteomes" id="UP000002743"/>
    </source>
</evidence>
<dbReference type="SMART" id="SM00900">
    <property type="entry name" value="FMN_bind"/>
    <property type="match status" value="1"/>
</dbReference>
<proteinExistence type="predicted"/>
<evidence type="ECO:0000256" key="4">
    <source>
        <dbReference type="ARBA" id="ARBA00022643"/>
    </source>
</evidence>
<dbReference type="AlphaFoldDB" id="C6XCP2"/>
<dbReference type="OrthoDB" id="9778782at2"/>
<evidence type="ECO:0000256" key="2">
    <source>
        <dbReference type="ARBA" id="ARBA00022553"/>
    </source>
</evidence>
<keyword evidence="4" id="KW-0288">FMN</keyword>
<dbReference type="GO" id="GO:0005886">
    <property type="term" value="C:plasma membrane"/>
    <property type="evidence" value="ECO:0007669"/>
    <property type="project" value="InterPro"/>
</dbReference>
<sequence length="180" mass="20211" precursor="true">MSSNRLPLALFGVCLVASQSSYAEVFFTAETVQKALYPHASRFEAKNLSLTPEQIKKIEDSSPTSTPIPTHLFEVFEGDRHVGYLVIDKVLGRHEFITYAVALNLAGEVQGIEVMEYLESYGQQIRNEKWRAQFTGKKKTDAIKLNGDIQNIAGATLSCKHITEGIRRMLMLYDVAIRKT</sequence>
<dbReference type="Proteomes" id="UP000002743">
    <property type="component" value="Chromosome"/>
</dbReference>
<dbReference type="Pfam" id="PF04205">
    <property type="entry name" value="FMN_bind"/>
    <property type="match status" value="1"/>
</dbReference>
<organism evidence="8 9">
    <name type="scientific">Methylovorus glucosotrophus (strain SIP3-4)</name>
    <dbReference type="NCBI Taxonomy" id="582744"/>
    <lineage>
        <taxon>Bacteria</taxon>
        <taxon>Pseudomonadati</taxon>
        <taxon>Pseudomonadota</taxon>
        <taxon>Betaproteobacteria</taxon>
        <taxon>Nitrosomonadales</taxon>
        <taxon>Methylophilaceae</taxon>
        <taxon>Methylovorus</taxon>
    </lineage>
</organism>
<keyword evidence="1" id="KW-0813">Transport</keyword>
<evidence type="ECO:0000256" key="1">
    <source>
        <dbReference type="ARBA" id="ARBA00022448"/>
    </source>
</evidence>
<dbReference type="PANTHER" id="PTHR36118:SF1">
    <property type="entry name" value="ION-TRANSLOCATING OXIDOREDUCTASE COMPLEX SUBUNIT G"/>
    <property type="match status" value="1"/>
</dbReference>
<dbReference type="STRING" id="582744.Msip34_1070"/>
<dbReference type="RefSeq" id="WP_015829838.1">
    <property type="nucleotide sequence ID" value="NC_012969.1"/>
</dbReference>
<dbReference type="PANTHER" id="PTHR36118">
    <property type="entry name" value="ION-TRANSLOCATING OXIDOREDUCTASE COMPLEX SUBUNIT G"/>
    <property type="match status" value="1"/>
</dbReference>
<protein>
    <submittedName>
        <fullName evidence="8">FMN-binding domain protein</fullName>
    </submittedName>
</protein>
<keyword evidence="9" id="KW-1185">Reference proteome</keyword>
<evidence type="ECO:0000313" key="8">
    <source>
        <dbReference type="EMBL" id="ACT50317.1"/>
    </source>
</evidence>
<dbReference type="GO" id="GO:0022900">
    <property type="term" value="P:electron transport chain"/>
    <property type="evidence" value="ECO:0007669"/>
    <property type="project" value="InterPro"/>
</dbReference>
<feature type="signal peptide" evidence="6">
    <location>
        <begin position="1"/>
        <end position="23"/>
    </location>
</feature>